<dbReference type="InParanoid" id="A0A395JSN7"/>
<dbReference type="Pfam" id="PF13598">
    <property type="entry name" value="DUF4139"/>
    <property type="match status" value="1"/>
</dbReference>
<dbReference type="PANTHER" id="PTHR31005:SF8">
    <property type="entry name" value="DUF4139 DOMAIN-CONTAINING PROTEIN"/>
    <property type="match status" value="1"/>
</dbReference>
<proteinExistence type="predicted"/>
<keyword evidence="1" id="KW-0732">Signal</keyword>
<organism evidence="4 5">
    <name type="scientific">Arenicella xantha</name>
    <dbReference type="NCBI Taxonomy" id="644221"/>
    <lineage>
        <taxon>Bacteria</taxon>
        <taxon>Pseudomonadati</taxon>
        <taxon>Pseudomonadota</taxon>
        <taxon>Gammaproteobacteria</taxon>
        <taxon>Arenicellales</taxon>
        <taxon>Arenicellaceae</taxon>
        <taxon>Arenicella</taxon>
    </lineage>
</organism>
<protein>
    <submittedName>
        <fullName evidence="4">Uncharacterized protein (TIGR02231 family)</fullName>
    </submittedName>
</protein>
<feature type="domain" description="DUF4140" evidence="3">
    <location>
        <begin position="31"/>
        <end position="129"/>
    </location>
</feature>
<dbReference type="EMBL" id="QNRT01000001">
    <property type="protein sequence ID" value="RBP53486.1"/>
    <property type="molecule type" value="Genomic_DNA"/>
</dbReference>
<dbReference type="InterPro" id="IPR025554">
    <property type="entry name" value="DUF4140"/>
</dbReference>
<evidence type="ECO:0000256" key="1">
    <source>
        <dbReference type="SAM" id="SignalP"/>
    </source>
</evidence>
<reference evidence="4 5" key="1">
    <citation type="submission" date="2018-06" db="EMBL/GenBank/DDBJ databases">
        <title>Genomic Encyclopedia of Type Strains, Phase IV (KMG-IV): sequencing the most valuable type-strain genomes for metagenomic binning, comparative biology and taxonomic classification.</title>
        <authorList>
            <person name="Goeker M."/>
        </authorList>
    </citation>
    <scope>NUCLEOTIDE SEQUENCE [LARGE SCALE GENOMIC DNA]</scope>
    <source>
        <strain evidence="4 5">DSM 24032</strain>
    </source>
</reference>
<dbReference type="Pfam" id="PF13600">
    <property type="entry name" value="DUF4140"/>
    <property type="match status" value="1"/>
</dbReference>
<evidence type="ECO:0000259" key="3">
    <source>
        <dbReference type="Pfam" id="PF13600"/>
    </source>
</evidence>
<sequence length="546" mass="60020">MIKQLLAASFITLICQSLVMAIEVPTSVSEVTVYGQGAMVTRSASVNVAAGEQEVVLEGFPSNLDPANIRIEVADKQVRIGQVNARRDALRESDSDAVLAIQAQIEAVELELQVVEDSNKAAKLQLSFLESLATGYSKEAWVGSAQANADTASWQQALNLMQKGAGSAYKVIRDNQHKKLELNKDLSLLKRQLADKRATRQARTSLMLAVSANRQATTQIKVHYQQDRASWSPNYEARLDTDSGKLVLAQKAVVSQATEEAWENVKLMLSTSEPSEALEAPTVSSQFVNLALPRPAPQRSNRKQTAQLDYSMAPAPSAMLEEVVVSGSKRAEPTWSGNYAMNFPIAGRVTVTNNSNETQRYDLKSFSFNTQLVTKVVPQKDDKAYLAARLTHDGSTPLYASEMLIYVDGVFMGEAYMPAILPGAEVTLPMGQDPRIEVTVVDQGAQDGESGVFKKQRTDAVDLLFEIVNRRASQATIEVRDAYPVAKNKSIKIEMSDSATSPTVRDEDDQAGVVMWRKDLPAGETWKIRYGYSLSYPADRRLVNEY</sequence>
<feature type="chain" id="PRO_5017282662" evidence="1">
    <location>
        <begin position="22"/>
        <end position="546"/>
    </location>
</feature>
<accession>A0A395JSN7</accession>
<feature type="domain" description="DUF4139" evidence="2">
    <location>
        <begin position="220"/>
        <end position="537"/>
    </location>
</feature>
<gene>
    <name evidence="4" type="ORF">DFR28_101872</name>
</gene>
<name>A0A395JSN7_9GAMM</name>
<dbReference type="NCBIfam" id="TIGR02231">
    <property type="entry name" value="mucoidy inhibitor MuiA family protein"/>
    <property type="match status" value="1"/>
</dbReference>
<evidence type="ECO:0000259" key="2">
    <source>
        <dbReference type="Pfam" id="PF13598"/>
    </source>
</evidence>
<keyword evidence="5" id="KW-1185">Reference proteome</keyword>
<dbReference type="Proteomes" id="UP000253083">
    <property type="component" value="Unassembled WGS sequence"/>
</dbReference>
<dbReference type="InterPro" id="IPR011935">
    <property type="entry name" value="CHP02231"/>
</dbReference>
<feature type="signal peptide" evidence="1">
    <location>
        <begin position="1"/>
        <end position="21"/>
    </location>
</feature>
<dbReference type="AlphaFoldDB" id="A0A395JSN7"/>
<dbReference type="RefSeq" id="WP_170131969.1">
    <property type="nucleotide sequence ID" value="NZ_QNRT01000001.1"/>
</dbReference>
<dbReference type="InterPro" id="IPR037291">
    <property type="entry name" value="DUF4139"/>
</dbReference>
<evidence type="ECO:0000313" key="5">
    <source>
        <dbReference type="Proteomes" id="UP000253083"/>
    </source>
</evidence>
<evidence type="ECO:0000313" key="4">
    <source>
        <dbReference type="EMBL" id="RBP53486.1"/>
    </source>
</evidence>
<dbReference type="PANTHER" id="PTHR31005">
    <property type="entry name" value="DUF4139 DOMAIN-CONTAINING PROTEIN"/>
    <property type="match status" value="1"/>
</dbReference>
<comment type="caution">
    <text evidence="4">The sequence shown here is derived from an EMBL/GenBank/DDBJ whole genome shotgun (WGS) entry which is preliminary data.</text>
</comment>